<keyword evidence="1" id="KW-1133">Transmembrane helix</keyword>
<dbReference type="RefSeq" id="WP_072697437.1">
    <property type="nucleotide sequence ID" value="NZ_FRDI01000008.1"/>
</dbReference>
<evidence type="ECO:0000313" key="3">
    <source>
        <dbReference type="Proteomes" id="UP000186469"/>
    </source>
</evidence>
<dbReference type="AlphaFoldDB" id="A0A1M7T954"/>
<evidence type="ECO:0008006" key="4">
    <source>
        <dbReference type="Google" id="ProtNLM"/>
    </source>
</evidence>
<name>A0A1M7T954_9BACT</name>
<sequence>MKKQHIFIIAIFAVMAVAYFGVSTVEKRTEDSLRQAFIAGFKQTAPNETITVGDVKYSMFNKSISLSNIEVPANPSNPNNPTFKIENINLELNKTFSDSFVIEDLKSVRVTGLSATNTATSLKLKEFFLAKPQLNLAVAMPAFQQMIVAKSQENIVGIIEQIEILSENFSYENLLFAGFEFSEGKDIAKLERFEFKNVKNNIAESFTIKNFFFSITTGDSFNVESIETTNMPVIAGFRYLSNVDNFLVDGSQKFDFKNVSLTKGNDKLLSIANINFDSNIKDKKITGTANIKDATIHNATDKMMLPPPVQAIFTENKLKDAVFNLTLETELDFVKNTMNVKNYKINMNELVGVTTEYQINSTDLKQYYKDYFTGLTDFIRVALDNDKDNNGNMLAILQKLSDGDNLSLVSASFTFDVKTQVREMLIKAAKALNPSLTDEAIATQQKMMEEQVAQGLASFNLTGLKDPINSFIANFGQITFKINPKEPIPFTVFQTPPTPETISSLNLTATHQAN</sequence>
<dbReference type="EMBL" id="FRDI01000008">
    <property type="protein sequence ID" value="SHN67222.1"/>
    <property type="molecule type" value="Genomic_DNA"/>
</dbReference>
<evidence type="ECO:0000256" key="1">
    <source>
        <dbReference type="SAM" id="Phobius"/>
    </source>
</evidence>
<accession>A0A1M7T954</accession>
<keyword evidence="1" id="KW-0812">Transmembrane</keyword>
<organism evidence="2 3">
    <name type="scientific">Desulfovibrio litoralis DSM 11393</name>
    <dbReference type="NCBI Taxonomy" id="1121455"/>
    <lineage>
        <taxon>Bacteria</taxon>
        <taxon>Pseudomonadati</taxon>
        <taxon>Thermodesulfobacteriota</taxon>
        <taxon>Desulfovibrionia</taxon>
        <taxon>Desulfovibrionales</taxon>
        <taxon>Desulfovibrionaceae</taxon>
        <taxon>Desulfovibrio</taxon>
    </lineage>
</organism>
<reference evidence="2 3" key="1">
    <citation type="submission" date="2016-12" db="EMBL/GenBank/DDBJ databases">
        <authorList>
            <person name="Song W.-J."/>
            <person name="Kurnit D.M."/>
        </authorList>
    </citation>
    <scope>NUCLEOTIDE SEQUENCE [LARGE SCALE GENOMIC DNA]</scope>
    <source>
        <strain evidence="2 3">DSM 11393</strain>
    </source>
</reference>
<proteinExistence type="predicted"/>
<feature type="transmembrane region" description="Helical" evidence="1">
    <location>
        <begin position="6"/>
        <end position="25"/>
    </location>
</feature>
<protein>
    <recommendedName>
        <fullName evidence="4">DUF945 domain-containing protein</fullName>
    </recommendedName>
</protein>
<gene>
    <name evidence="2" type="ORF">SAMN02745728_01749</name>
</gene>
<keyword evidence="3" id="KW-1185">Reference proteome</keyword>
<keyword evidence="1" id="KW-0472">Membrane</keyword>
<evidence type="ECO:0000313" key="2">
    <source>
        <dbReference type="EMBL" id="SHN67222.1"/>
    </source>
</evidence>
<dbReference type="Proteomes" id="UP000186469">
    <property type="component" value="Unassembled WGS sequence"/>
</dbReference>